<gene>
    <name evidence="3" type="ORF">A3770_10p59810</name>
</gene>
<dbReference type="STRING" id="1764295.A0A5B8MSI2"/>
<dbReference type="GO" id="GO:0008017">
    <property type="term" value="F:microtubule binding"/>
    <property type="evidence" value="ECO:0007669"/>
    <property type="project" value="TreeGrafter"/>
</dbReference>
<name>A0A5B8MSI2_9CHLO</name>
<protein>
    <submittedName>
        <fullName evidence="3">Uncharacterized protein</fullName>
    </submittedName>
</protein>
<feature type="region of interest" description="Disordered" evidence="2">
    <location>
        <begin position="354"/>
        <end position="375"/>
    </location>
</feature>
<feature type="compositionally biased region" description="Acidic residues" evidence="2">
    <location>
        <begin position="365"/>
        <end position="375"/>
    </location>
</feature>
<evidence type="ECO:0000313" key="3">
    <source>
        <dbReference type="EMBL" id="QDZ23463.1"/>
    </source>
</evidence>
<dbReference type="Proteomes" id="UP000316726">
    <property type="component" value="Chromosome 10"/>
</dbReference>
<feature type="region of interest" description="Disordered" evidence="2">
    <location>
        <begin position="126"/>
        <end position="146"/>
    </location>
</feature>
<feature type="coiled-coil region" evidence="1">
    <location>
        <begin position="1027"/>
        <end position="1089"/>
    </location>
</feature>
<dbReference type="OrthoDB" id="28818at2759"/>
<dbReference type="GO" id="GO:0051959">
    <property type="term" value="F:dynein light intermediate chain binding"/>
    <property type="evidence" value="ECO:0007669"/>
    <property type="project" value="TreeGrafter"/>
</dbReference>
<dbReference type="GO" id="GO:0005815">
    <property type="term" value="C:microtubule organizing center"/>
    <property type="evidence" value="ECO:0007669"/>
    <property type="project" value="TreeGrafter"/>
</dbReference>
<organism evidence="3 4">
    <name type="scientific">Chloropicon primus</name>
    <dbReference type="NCBI Taxonomy" id="1764295"/>
    <lineage>
        <taxon>Eukaryota</taxon>
        <taxon>Viridiplantae</taxon>
        <taxon>Chlorophyta</taxon>
        <taxon>Chloropicophyceae</taxon>
        <taxon>Chloropicales</taxon>
        <taxon>Chloropicaceae</taxon>
        <taxon>Chloropicon</taxon>
    </lineage>
</organism>
<dbReference type="GO" id="GO:0031122">
    <property type="term" value="P:cytoplasmic microtubule organization"/>
    <property type="evidence" value="ECO:0007669"/>
    <property type="project" value="TreeGrafter"/>
</dbReference>
<proteinExistence type="predicted"/>
<dbReference type="PANTHER" id="PTHR18947:SF28">
    <property type="entry name" value="GIRDIN, ISOFORM A"/>
    <property type="match status" value="1"/>
</dbReference>
<dbReference type="Gene3D" id="1.10.287.1490">
    <property type="match status" value="2"/>
</dbReference>
<accession>A0A5B8MSI2</accession>
<dbReference type="GO" id="GO:0005737">
    <property type="term" value="C:cytoplasm"/>
    <property type="evidence" value="ECO:0007669"/>
    <property type="project" value="TreeGrafter"/>
</dbReference>
<sequence length="1490" mass="168815">MEDREGGPRTPAGSRRTIPLIHSPLGERNGTPSSSSFFKAKVKTGLAYDKYSNSASASSTATRYHSLWREAEDRAAALSEQLKMLRDKDKETREDVEMQRKLLRKAASEVKVEVVSMQQALKDKENELEAARKEAEEARTNQGNLESDIKRYEDRVEDLASALRGEKERVKDLAVFEEEVKVLETQSAKLYSEKVVTLEQSLEDLSRKLNDLSAAELEEPYPQEMKSNHIWQQATNAAKARSRGQRAAAFAGQAKAEARVSALQRELDSQIRRNLGLEKEVRVARLRSSSTEEKLEEEGKNLLTLSQELEGMSKKFQETEAKCTDTSESFNAFVGKTKELAGSLLSEIEPIEAEEDYEISSANDSEGEDGGEEDGQYNAAFSFLASAVRKYKAAMKYTKASSRAQLQAREVALNEVREEREIHRKQIKDLKTGASDLERLNEQLEEKVDDLEALLAATTSAKEKSIASAQQDLETSRKDATDLMERTEMLEDENQSLVTKIRSLEEKLSGERASMETSRKDATDLMERTEMLEDENQSLVTKIRSLEEKLSGERASMETSRKDATDLMERTEMLEDENQSLVTKIRSLEEKLSGERASMETSRKDATDLMERTIMLEDENQSLVTKIRSLEEKLSGERASMETSRKDATDLMERTIMLEDENQSLVTKIRSLEEKLSGERASMETSRKDATDLMERTEMLEDENQSLVTKIRSLEEKLSGERASMETSRKDATDLMERTEMLEDENQSLVTKIRSLEEKLSGERASIAKLQSSTFSEQKTIALLQQERDESAQKLEDITQSYEIERSDLENRNEELETQKAKLEEVVSSQSSEIKAAEALSISLRREFENHVRGSGKKMQLAEESLARYKVSLEASQEEAKNLRSSNERLNRSVEGIKTRLEGSILEGSDREKHRQSLRDLSDALKSQIKNLEEELASKDFELQDSRAAQADLESKVKSSAAKIEEGKAKIQELSNEMSQLRERAGGTSTERDELMGDIAHLEASVRSTKESLASEQQASSKQSIEIEKLKAHISALEIEVEKYIELLTRSNSDKATYEEKFGDLKEHLSEVEDEKETYNEQIGILKESLDHKNEQIKLYGISCRDILVQIKESISLAFGDQFPGVVSGVHLDATDGEAGGFDFDAEAYISMKKLCGEVFPILKSRMDDDKESMKQMRQGVENLKRDLGQLMARETELKNKLAKLQDESFRCKEERDNSVGSTEILQAQIAELKRVLEETAMKSTESETELQRKNAELAHLNEDLEMARSHRKEVNKVVNMFQEAERHFSRHFLEMEKQLGKIKTGAEKFENVTRNVRQKSELRSMVDEIRHLQDLCTHQRNLIARYGSLSEEFGMMDEHHSEVYGEIVQLQQELRSCSEAFQEGSAGRMVKSSSNVGRKNRPWWQTVLTLPIRLLPAVAMIASSRKSKELREKAVQLFLKGGHSTAGAQSPVVEKKPLGAKPYLNGSPSKFDFSVPRNRVLMPNKEEEE</sequence>
<evidence type="ECO:0000256" key="1">
    <source>
        <dbReference type="SAM" id="Coils"/>
    </source>
</evidence>
<feature type="coiled-coil region" evidence="1">
    <location>
        <begin position="1167"/>
        <end position="1271"/>
    </location>
</feature>
<dbReference type="EMBL" id="CP031043">
    <property type="protein sequence ID" value="QDZ23463.1"/>
    <property type="molecule type" value="Genomic_DNA"/>
</dbReference>
<dbReference type="GO" id="GO:0030705">
    <property type="term" value="P:cytoskeleton-dependent intracellular transport"/>
    <property type="evidence" value="ECO:0007669"/>
    <property type="project" value="TreeGrafter"/>
</dbReference>
<reference evidence="3 4" key="1">
    <citation type="submission" date="2018-07" db="EMBL/GenBank/DDBJ databases">
        <title>The complete nuclear genome of the prasinophyte Chloropicon primus (CCMP1205).</title>
        <authorList>
            <person name="Pombert J.-F."/>
            <person name="Otis C."/>
            <person name="Turmel M."/>
            <person name="Lemieux C."/>
        </authorList>
    </citation>
    <scope>NUCLEOTIDE SEQUENCE [LARGE SCALE GENOMIC DNA]</scope>
    <source>
        <strain evidence="3 4">CCMP1205</strain>
    </source>
</reference>
<evidence type="ECO:0000256" key="2">
    <source>
        <dbReference type="SAM" id="MobiDB-lite"/>
    </source>
</evidence>
<feature type="compositionally biased region" description="Basic and acidic residues" evidence="2">
    <location>
        <begin position="126"/>
        <end position="139"/>
    </location>
</feature>
<keyword evidence="1" id="KW-0175">Coiled coil</keyword>
<keyword evidence="4" id="KW-1185">Reference proteome</keyword>
<dbReference type="PANTHER" id="PTHR18947">
    <property type="entry name" value="HOOK PROTEINS"/>
    <property type="match status" value="1"/>
</dbReference>
<feature type="coiled-coil region" evidence="1">
    <location>
        <begin position="413"/>
        <end position="991"/>
    </location>
</feature>
<feature type="coiled-coil region" evidence="1">
    <location>
        <begin position="253"/>
        <end position="322"/>
    </location>
</feature>
<feature type="region of interest" description="Disordered" evidence="2">
    <location>
        <begin position="1"/>
        <end position="36"/>
    </location>
</feature>
<evidence type="ECO:0000313" key="4">
    <source>
        <dbReference type="Proteomes" id="UP000316726"/>
    </source>
</evidence>